<dbReference type="PANTHER" id="PTHR18870:SF9">
    <property type="entry name" value="PROTEIN TAG-278-RELATED"/>
    <property type="match status" value="1"/>
</dbReference>
<evidence type="ECO:0000313" key="5">
    <source>
        <dbReference type="Proteomes" id="UP000292052"/>
    </source>
</evidence>
<dbReference type="STRING" id="1661398.A0A482VT94"/>
<evidence type="ECO:0000256" key="3">
    <source>
        <dbReference type="SAM" id="MobiDB-lite"/>
    </source>
</evidence>
<dbReference type="EMBL" id="QDEB01069252">
    <property type="protein sequence ID" value="RZC35639.1"/>
    <property type="molecule type" value="Genomic_DNA"/>
</dbReference>
<evidence type="ECO:0000256" key="2">
    <source>
        <dbReference type="SAM" id="Coils"/>
    </source>
</evidence>
<reference evidence="4 5" key="1">
    <citation type="submission" date="2017-03" db="EMBL/GenBank/DDBJ databases">
        <title>Genome of the blue death feigning beetle - Asbolus verrucosus.</title>
        <authorList>
            <person name="Rider S.D."/>
        </authorList>
    </citation>
    <scope>NUCLEOTIDE SEQUENCE [LARGE SCALE GENOMIC DNA]</scope>
    <source>
        <strain evidence="4">Butters</strain>
        <tissue evidence="4">Head and leg muscle</tissue>
    </source>
</reference>
<feature type="coiled-coil region" evidence="2">
    <location>
        <begin position="680"/>
        <end position="714"/>
    </location>
</feature>
<feature type="non-terminal residue" evidence="4">
    <location>
        <position position="772"/>
    </location>
</feature>
<feature type="compositionally biased region" description="Acidic residues" evidence="3">
    <location>
        <begin position="718"/>
        <end position="728"/>
    </location>
</feature>
<feature type="coiled-coil region" evidence="2">
    <location>
        <begin position="437"/>
        <end position="493"/>
    </location>
</feature>
<name>A0A482VT94_ASBVE</name>
<sequence length="772" mass="91897">KNLINQEAKFQSQLNDLSKQLSIRDAEANKLRFQMEELQRDVFAKSAGMDRLEAELQAAHKECETLRLRIRHLENDLEEFKKKNNDLSAELSEKSESIINYEKVTNAKISELEGIIKGLETKIETLENQLEVLKQEKEKLEEQRVVLLTERDAEKKKVDEILEQATVQKQEIEKKWKQDFEKLRTINILKEQQLLDDFEWKLREVQQTCKKRLEEKDRTIEARLQEAYKEAEKKMKEAEQMMAQVETLKSYEIEIEQLKGLTVDQGKAIKEMMEQQEQMKLAENNLKSEAKRLRNLIEIEKENLQHMQLKHHQEILDKERTLQQTLHQKRTEIAMYWEERLLRECGRLKSELEQIHNEEKHYAMETVRRDKNEEFQKAQAEWDKKMKEYLKEIANLKRAMTQKDEYYREEMIRNQTNTDRDIMELRRLMDKIDMCHHTRFEKLVQEHELELERVTEETERKIKEIETNWQNQVTSLSNTLELVKEQMERESQQKIESLIKQHRSELDAQWDNLLRQKSEAVQLVEDEYVTKYKTLEEQFLTQQKSHGAREIELLKAIDSLKNELGSKDTAMDDLQNNVDTLEGGIQVLNQEIAQQNDQLVKTKKESDQKIRSLQETITKLQEQQEKEREAFRLKLMGVQKQSQETIDHLHRKCQCLTKLFEEVRLRYERRESRQEDLNIISDLRQVIAEQEKDLACLNEEKRYFQMRLMSLENRLEDASGDDDAFEDAEQPKSNDLPEPPSYPPNGLPPPAYPSYPAPATFSIPPTIPECDE</sequence>
<gene>
    <name evidence="4" type="ORF">BDFB_009766</name>
</gene>
<dbReference type="Gene3D" id="1.10.287.1490">
    <property type="match status" value="1"/>
</dbReference>
<protein>
    <submittedName>
        <fullName evidence="4">Putative leucine-rich repeat-containing protein</fullName>
    </submittedName>
</protein>
<dbReference type="PANTHER" id="PTHR18870">
    <property type="entry name" value="PROTEIN TAG-278-RELATED"/>
    <property type="match status" value="1"/>
</dbReference>
<accession>A0A482VT94</accession>
<dbReference type="AlphaFoldDB" id="A0A482VT94"/>
<feature type="region of interest" description="Disordered" evidence="3">
    <location>
        <begin position="716"/>
        <end position="772"/>
    </location>
</feature>
<organism evidence="4 5">
    <name type="scientific">Asbolus verrucosus</name>
    <name type="common">Desert ironclad beetle</name>
    <dbReference type="NCBI Taxonomy" id="1661398"/>
    <lineage>
        <taxon>Eukaryota</taxon>
        <taxon>Metazoa</taxon>
        <taxon>Ecdysozoa</taxon>
        <taxon>Arthropoda</taxon>
        <taxon>Hexapoda</taxon>
        <taxon>Insecta</taxon>
        <taxon>Pterygota</taxon>
        <taxon>Neoptera</taxon>
        <taxon>Endopterygota</taxon>
        <taxon>Coleoptera</taxon>
        <taxon>Polyphaga</taxon>
        <taxon>Cucujiformia</taxon>
        <taxon>Tenebrionidae</taxon>
        <taxon>Pimeliinae</taxon>
        <taxon>Asbolus</taxon>
    </lineage>
</organism>
<evidence type="ECO:0000313" key="4">
    <source>
        <dbReference type="EMBL" id="RZC35639.1"/>
    </source>
</evidence>
<keyword evidence="1 2" id="KW-0175">Coiled coil</keyword>
<proteinExistence type="predicted"/>
<feature type="coiled-coil region" evidence="2">
    <location>
        <begin position="210"/>
        <end position="310"/>
    </location>
</feature>
<evidence type="ECO:0000256" key="1">
    <source>
        <dbReference type="ARBA" id="ARBA00023054"/>
    </source>
</evidence>
<feature type="coiled-coil region" evidence="2">
    <location>
        <begin position="35"/>
        <end position="175"/>
    </location>
</feature>
<dbReference type="OrthoDB" id="75801at2759"/>
<keyword evidence="5" id="KW-1185">Reference proteome</keyword>
<comment type="caution">
    <text evidence="4">The sequence shown here is derived from an EMBL/GenBank/DDBJ whole genome shotgun (WGS) entry which is preliminary data.</text>
</comment>
<feature type="compositionally biased region" description="Pro residues" evidence="3">
    <location>
        <begin position="737"/>
        <end position="756"/>
    </location>
</feature>
<dbReference type="Proteomes" id="UP000292052">
    <property type="component" value="Unassembled WGS sequence"/>
</dbReference>
<feature type="coiled-coil region" evidence="2">
    <location>
        <begin position="338"/>
        <end position="399"/>
    </location>
</feature>
<feature type="non-terminal residue" evidence="4">
    <location>
        <position position="1"/>
    </location>
</feature>
<feature type="coiled-coil region" evidence="2">
    <location>
        <begin position="557"/>
        <end position="630"/>
    </location>
</feature>